<organism evidence="1 2">
    <name type="scientific">Desulfosporosinus fructosivorans</name>
    <dbReference type="NCBI Taxonomy" id="2018669"/>
    <lineage>
        <taxon>Bacteria</taxon>
        <taxon>Bacillati</taxon>
        <taxon>Bacillota</taxon>
        <taxon>Clostridia</taxon>
        <taxon>Eubacteriales</taxon>
        <taxon>Desulfitobacteriaceae</taxon>
        <taxon>Desulfosporosinus</taxon>
    </lineage>
</organism>
<evidence type="ECO:0000313" key="1">
    <source>
        <dbReference type="EMBL" id="TGE38539.1"/>
    </source>
</evidence>
<accession>A0A4Z0R8F7</accession>
<proteinExistence type="predicted"/>
<dbReference type="EMBL" id="SPQQ01000003">
    <property type="protein sequence ID" value="TGE38539.1"/>
    <property type="molecule type" value="Genomic_DNA"/>
</dbReference>
<gene>
    <name evidence="1" type="ORF">E4K67_11490</name>
</gene>
<keyword evidence="2" id="KW-1185">Reference proteome</keyword>
<dbReference type="OrthoDB" id="1799194at2"/>
<reference evidence="1 2" key="1">
    <citation type="submission" date="2019-03" db="EMBL/GenBank/DDBJ databases">
        <title>Draft Genome Sequence of Desulfosporosinus fructosivorans Strain 63.6F, Isolated from Marine Sediment in the Baltic Sea.</title>
        <authorList>
            <person name="Hausmann B."/>
            <person name="Vandieken V."/>
            <person name="Pjevac P."/>
            <person name="Schreck K."/>
            <person name="Herbold C.W."/>
            <person name="Loy A."/>
        </authorList>
    </citation>
    <scope>NUCLEOTIDE SEQUENCE [LARGE SCALE GENOMIC DNA]</scope>
    <source>
        <strain evidence="1 2">63.6F</strain>
    </source>
</reference>
<dbReference type="AlphaFoldDB" id="A0A4Z0R8F7"/>
<comment type="caution">
    <text evidence="1">The sequence shown here is derived from an EMBL/GenBank/DDBJ whole genome shotgun (WGS) entry which is preliminary data.</text>
</comment>
<sequence length="63" mass="7556">MERPQSNPSRMVVIENKTSGERFLVDLLRGQTYDKEQYTKITYEVPLKKEFWDLPRLVKTKHS</sequence>
<evidence type="ECO:0000313" key="2">
    <source>
        <dbReference type="Proteomes" id="UP000298460"/>
    </source>
</evidence>
<name>A0A4Z0R8F7_9FIRM</name>
<dbReference type="Proteomes" id="UP000298460">
    <property type="component" value="Unassembled WGS sequence"/>
</dbReference>
<protein>
    <submittedName>
        <fullName evidence="1">Uncharacterized protein</fullName>
    </submittedName>
</protein>
<dbReference type="RefSeq" id="WP_135546690.1">
    <property type="nucleotide sequence ID" value="NZ_SPQQ01000003.1"/>
</dbReference>